<feature type="domain" description="Resolvase/invertase-type recombinase catalytic" evidence="1">
    <location>
        <begin position="2"/>
        <end position="151"/>
    </location>
</feature>
<keyword evidence="3" id="KW-1185">Reference proteome</keyword>
<name>A0A0D0IWC7_9BACT</name>
<dbReference type="InterPro" id="IPR050639">
    <property type="entry name" value="SSR_resolvase"/>
</dbReference>
<organism evidence="2 3">
    <name type="scientific">Prevotella pectinovora</name>
    <dbReference type="NCBI Taxonomy" id="1602169"/>
    <lineage>
        <taxon>Bacteria</taxon>
        <taxon>Pseudomonadati</taxon>
        <taxon>Bacteroidota</taxon>
        <taxon>Bacteroidia</taxon>
        <taxon>Bacteroidales</taxon>
        <taxon>Prevotellaceae</taxon>
        <taxon>Prevotella</taxon>
    </lineage>
</organism>
<dbReference type="EMBL" id="JXQK01000051">
    <property type="protein sequence ID" value="KIP62746.1"/>
    <property type="molecule type" value="Genomic_DNA"/>
</dbReference>
<dbReference type="PANTHER" id="PTHR30461">
    <property type="entry name" value="DNA-INVERTASE FROM LAMBDOID PROPHAGE"/>
    <property type="match status" value="1"/>
</dbReference>
<comment type="caution">
    <text evidence="2">The sequence shown here is derived from an EMBL/GenBank/DDBJ whole genome shotgun (WGS) entry which is preliminary data.</text>
</comment>
<dbReference type="InterPro" id="IPR036162">
    <property type="entry name" value="Resolvase-like_N_sf"/>
</dbReference>
<proteinExistence type="predicted"/>
<sequence>MNTVIYTRVSTSVQDYQRQIDELQQFASSRGWNVLQVFSEKVSGAKKNEERQELQSLMSYISTHNVEKVLVWELSRLGRNTLEVLKTIEEFNTLGISLFIKNYNIETLNEDGKPNVMSQFLVTILAEVASMERASIKERMDSGLKKYISNGGQVGRKVGYRKNNEKVQEEYSDVIKLLRKGISIRNVSKLTGHSVNTILKCKKLIA</sequence>
<gene>
    <name evidence="2" type="ORF">ST44_05850</name>
</gene>
<evidence type="ECO:0000259" key="1">
    <source>
        <dbReference type="PROSITE" id="PS51736"/>
    </source>
</evidence>
<dbReference type="CDD" id="cd03768">
    <property type="entry name" value="SR_ResInv"/>
    <property type="match status" value="1"/>
</dbReference>
<dbReference type="SUPFAM" id="SSF53041">
    <property type="entry name" value="Resolvase-like"/>
    <property type="match status" value="1"/>
</dbReference>
<dbReference type="Gene3D" id="3.40.50.1390">
    <property type="entry name" value="Resolvase, N-terminal catalytic domain"/>
    <property type="match status" value="1"/>
</dbReference>
<dbReference type="Proteomes" id="UP000032046">
    <property type="component" value="Unassembled WGS sequence"/>
</dbReference>
<accession>A0A0D0IWC7</accession>
<dbReference type="AlphaFoldDB" id="A0A0D0IWC7"/>
<dbReference type="PANTHER" id="PTHR30461:SF19">
    <property type="entry name" value="SITE-SPECIFIC RECOMBINASE RESOLVASE FAMILY"/>
    <property type="match status" value="1"/>
</dbReference>
<protein>
    <submittedName>
        <fullName evidence="2">Contig51, whole genome shotgun sequence</fullName>
    </submittedName>
</protein>
<dbReference type="PROSITE" id="PS51736">
    <property type="entry name" value="RECOMBINASES_3"/>
    <property type="match status" value="1"/>
</dbReference>
<dbReference type="InterPro" id="IPR006119">
    <property type="entry name" value="Resolv_N"/>
</dbReference>
<evidence type="ECO:0000313" key="3">
    <source>
        <dbReference type="Proteomes" id="UP000032046"/>
    </source>
</evidence>
<reference evidence="2 3" key="1">
    <citation type="submission" date="2015-01" db="EMBL/GenBank/DDBJ databases">
        <title>Comparative genomics of non-oral Prevotella species.</title>
        <authorList>
            <person name="Accetto T."/>
            <person name="Nograsek B."/>
            <person name="Avgustin G."/>
        </authorList>
    </citation>
    <scope>NUCLEOTIDE SEQUENCE [LARGE SCALE GENOMIC DNA]</scope>
    <source>
        <strain evidence="2 3">P5-119</strain>
    </source>
</reference>
<dbReference type="SMART" id="SM00857">
    <property type="entry name" value="Resolvase"/>
    <property type="match status" value="1"/>
</dbReference>
<dbReference type="GO" id="GO:0000150">
    <property type="term" value="F:DNA strand exchange activity"/>
    <property type="evidence" value="ECO:0007669"/>
    <property type="project" value="InterPro"/>
</dbReference>
<dbReference type="RefSeq" id="WP_042518880.1">
    <property type="nucleotide sequence ID" value="NZ_JXQK01000051.1"/>
</dbReference>
<evidence type="ECO:0000313" key="2">
    <source>
        <dbReference type="EMBL" id="KIP62746.1"/>
    </source>
</evidence>
<dbReference type="Pfam" id="PF00239">
    <property type="entry name" value="Resolvase"/>
    <property type="match status" value="1"/>
</dbReference>
<dbReference type="GO" id="GO:0003677">
    <property type="term" value="F:DNA binding"/>
    <property type="evidence" value="ECO:0007669"/>
    <property type="project" value="InterPro"/>
</dbReference>